<dbReference type="RefSeq" id="WP_188084166.1">
    <property type="nucleotide sequence ID" value="NZ_JACIEU010000028.1"/>
</dbReference>
<protein>
    <submittedName>
        <fullName evidence="1">Uncharacterized protein</fullName>
    </submittedName>
</protein>
<comment type="caution">
    <text evidence="1">The sequence shown here is derived from an EMBL/GenBank/DDBJ whole genome shotgun (WGS) entry which is preliminary data.</text>
</comment>
<reference evidence="1 2" key="1">
    <citation type="submission" date="2020-08" db="EMBL/GenBank/DDBJ databases">
        <title>Genomic Encyclopedia of Type Strains, Phase IV (KMG-IV): sequencing the most valuable type-strain genomes for metagenomic binning, comparative biology and taxonomic classification.</title>
        <authorList>
            <person name="Goeker M."/>
        </authorList>
    </citation>
    <scope>NUCLEOTIDE SEQUENCE [LARGE SCALE GENOMIC DNA]</scope>
    <source>
        <strain evidence="1 2">DSM 19371</strain>
    </source>
</reference>
<organism evidence="1 2">
    <name type="scientific">Sphingobium scionense</name>
    <dbReference type="NCBI Taxonomy" id="1404341"/>
    <lineage>
        <taxon>Bacteria</taxon>
        <taxon>Pseudomonadati</taxon>
        <taxon>Pseudomonadota</taxon>
        <taxon>Alphaproteobacteria</taxon>
        <taxon>Sphingomonadales</taxon>
        <taxon>Sphingomonadaceae</taxon>
        <taxon>Sphingobium</taxon>
    </lineage>
</organism>
<dbReference type="AlphaFoldDB" id="A0A7W6PZG7"/>
<accession>A0A7W6PZG7</accession>
<evidence type="ECO:0000313" key="1">
    <source>
        <dbReference type="EMBL" id="MBB4151020.1"/>
    </source>
</evidence>
<name>A0A7W6PZG7_9SPHN</name>
<gene>
    <name evidence="1" type="ORF">GGQ90_004831</name>
</gene>
<keyword evidence="2" id="KW-1185">Reference proteome</keyword>
<dbReference type="Proteomes" id="UP000590524">
    <property type="component" value="Unassembled WGS sequence"/>
</dbReference>
<proteinExistence type="predicted"/>
<evidence type="ECO:0000313" key="2">
    <source>
        <dbReference type="Proteomes" id="UP000590524"/>
    </source>
</evidence>
<dbReference type="EMBL" id="JACIEU010000028">
    <property type="protein sequence ID" value="MBB4151020.1"/>
    <property type="molecule type" value="Genomic_DNA"/>
</dbReference>
<sequence>MTRIENGPTPLYALSKEEMSRLTQGIALDLLARPLSIELDPQDGAHVRFHSVAEAERVRSYIA</sequence>